<dbReference type="Proteomes" id="UP000825123">
    <property type="component" value="Chromosome"/>
</dbReference>
<dbReference type="PROSITE" id="PS00674">
    <property type="entry name" value="AAA"/>
    <property type="match status" value="1"/>
</dbReference>
<gene>
    <name evidence="6" type="ORF">KN1_08260</name>
</gene>
<keyword evidence="7" id="KW-1185">Reference proteome</keyword>
<name>A0A8D5U590_9CREN</name>
<keyword evidence="2" id="KW-0067">ATP-binding</keyword>
<dbReference type="InterPro" id="IPR003960">
    <property type="entry name" value="ATPase_AAA_CS"/>
</dbReference>
<dbReference type="SMART" id="SM00382">
    <property type="entry name" value="AAA"/>
    <property type="match status" value="2"/>
</dbReference>
<dbReference type="Pfam" id="PF00004">
    <property type="entry name" value="AAA"/>
    <property type="match status" value="2"/>
</dbReference>
<dbReference type="PANTHER" id="PTHR23077:SF198">
    <property type="entry name" value="ATP-DEPENDENT ZINC METALLOPROTEASE FTSH"/>
    <property type="match status" value="1"/>
</dbReference>
<dbReference type="InterPro" id="IPR050168">
    <property type="entry name" value="AAA_ATPase_domain"/>
</dbReference>
<dbReference type="SUPFAM" id="SSF52540">
    <property type="entry name" value="P-loop containing nucleoside triphosphate hydrolases"/>
    <property type="match status" value="2"/>
</dbReference>
<dbReference type="GO" id="GO:0016887">
    <property type="term" value="F:ATP hydrolysis activity"/>
    <property type="evidence" value="ECO:0007669"/>
    <property type="project" value="InterPro"/>
</dbReference>
<keyword evidence="3" id="KW-0175">Coiled coil</keyword>
<organism evidence="6 7">
    <name type="scientific">Stygiolobus caldivivus</name>
    <dbReference type="NCBI Taxonomy" id="2824673"/>
    <lineage>
        <taxon>Archaea</taxon>
        <taxon>Thermoproteota</taxon>
        <taxon>Thermoprotei</taxon>
        <taxon>Sulfolobales</taxon>
        <taxon>Sulfolobaceae</taxon>
        <taxon>Stygiolobus</taxon>
    </lineage>
</organism>
<feature type="domain" description="AAA+ ATPase" evidence="5">
    <location>
        <begin position="379"/>
        <end position="514"/>
    </location>
</feature>
<dbReference type="InterPro" id="IPR003593">
    <property type="entry name" value="AAA+_ATPase"/>
</dbReference>
<evidence type="ECO:0000256" key="4">
    <source>
        <dbReference type="SAM" id="Phobius"/>
    </source>
</evidence>
<dbReference type="Gene3D" id="1.10.8.60">
    <property type="match status" value="2"/>
</dbReference>
<evidence type="ECO:0000259" key="5">
    <source>
        <dbReference type="SMART" id="SM00382"/>
    </source>
</evidence>
<evidence type="ECO:0000256" key="1">
    <source>
        <dbReference type="ARBA" id="ARBA00022741"/>
    </source>
</evidence>
<keyword evidence="4" id="KW-1133">Transmembrane helix</keyword>
<protein>
    <submittedName>
        <fullName evidence="6">ATPase AAA</fullName>
    </submittedName>
</protein>
<feature type="transmembrane region" description="Helical" evidence="4">
    <location>
        <begin position="6"/>
        <end position="28"/>
    </location>
</feature>
<dbReference type="PANTHER" id="PTHR23077">
    <property type="entry name" value="AAA-FAMILY ATPASE"/>
    <property type="match status" value="1"/>
</dbReference>
<dbReference type="Gene3D" id="3.40.50.300">
    <property type="entry name" value="P-loop containing nucleotide triphosphate hydrolases"/>
    <property type="match status" value="2"/>
</dbReference>
<dbReference type="FunFam" id="3.40.50.300:FF:000661">
    <property type="entry name" value="calmodulin-interacting protein 111 isoform X1"/>
    <property type="match status" value="1"/>
</dbReference>
<keyword evidence="4" id="KW-0812">Transmembrane</keyword>
<accession>A0A8D5U590</accession>
<dbReference type="KEGG" id="csty:KN1_08260"/>
<evidence type="ECO:0000313" key="7">
    <source>
        <dbReference type="Proteomes" id="UP000825123"/>
    </source>
</evidence>
<keyword evidence="1" id="KW-0547">Nucleotide-binding</keyword>
<proteinExistence type="predicted"/>
<dbReference type="InterPro" id="IPR027417">
    <property type="entry name" value="P-loop_NTPase"/>
</dbReference>
<evidence type="ECO:0000256" key="2">
    <source>
        <dbReference type="ARBA" id="ARBA00022840"/>
    </source>
</evidence>
<reference evidence="6 7" key="1">
    <citation type="submission" date="2021-04" db="EMBL/GenBank/DDBJ databases">
        <title>Complete genome sequence of Stygiolobus sp. KN-1.</title>
        <authorList>
            <person name="Nakamura K."/>
            <person name="Sakai H."/>
            <person name="Kurosawa N."/>
        </authorList>
    </citation>
    <scope>NUCLEOTIDE SEQUENCE [LARGE SCALE GENOMIC DNA]</scope>
    <source>
        <strain evidence="6 7">KN-1</strain>
    </source>
</reference>
<keyword evidence="4" id="KW-0472">Membrane</keyword>
<feature type="domain" description="AAA+ ATPase" evidence="5">
    <location>
        <begin position="95"/>
        <end position="232"/>
    </location>
</feature>
<dbReference type="AlphaFoldDB" id="A0A8D5U590"/>
<dbReference type="GO" id="GO:0005524">
    <property type="term" value="F:ATP binding"/>
    <property type="evidence" value="ECO:0007669"/>
    <property type="project" value="UniProtKB-KW"/>
</dbReference>
<dbReference type="Pfam" id="PF17862">
    <property type="entry name" value="AAA_lid_3"/>
    <property type="match status" value="2"/>
</dbReference>
<dbReference type="EMBL" id="AP024597">
    <property type="protein sequence ID" value="BCU69529.1"/>
    <property type="molecule type" value="Genomic_DNA"/>
</dbReference>
<evidence type="ECO:0000313" key="6">
    <source>
        <dbReference type="EMBL" id="BCU69529.1"/>
    </source>
</evidence>
<sequence>MVNSQGLETIISLVGVLTVMMALLYMLFKKSTQKFMLSDKAMQLQQKSAKKKEDLGEKITWDMIGGYEDVKKEIKEYIELPLRHKELAKKYGLRPPKGILLFGPPGCGKSLMMRAMANEAKINFIYVNISDIMSKWYGESEARLRELFANARKNAPCILFFDEIDTIGVKRESHTGDSVTPRLLSLMLSEIDGIHSEDGVIIVGSTNVPQLLDKALLRAGRFDKLIYVGVPDKKSRKEILKIHCAGKPLAENVDLDKVAEMTERFTGADLANVCQEVARKAAIESLESGKERQITMEDFAEVIKRYKPSVTLQMLDDYEKFRMDYERKFKGPEIQEDESAEKITLDDIGGYFTVKKELYDLLEVQLKYSNLMEQMKIPPIRGILLYGPPGVGKTMMAKALARTLKVKLIMLSGAEILYKGYEGAVSTVKEVFNRARENKPSIVLLDELVAIAPKREGQKAELAKIVNQLLTEMDGIRSLKEVVVIGTTNRIEDIDPALKRPGRFDRIIYMPLPNKDEREDILKKYVGKDECQQVNCGKIAEVTEGFSGADLAAVAREAKLKVLREIIKGNVERKLTYEDLIEAVQMIKPSVKQRKDKNSDSAQETE</sequence>
<dbReference type="InterPro" id="IPR041569">
    <property type="entry name" value="AAA_lid_3"/>
</dbReference>
<evidence type="ECO:0000256" key="3">
    <source>
        <dbReference type="ARBA" id="ARBA00023054"/>
    </source>
</evidence>
<dbReference type="InterPro" id="IPR003959">
    <property type="entry name" value="ATPase_AAA_core"/>
</dbReference>
<dbReference type="FunFam" id="3.40.50.300:FF:001025">
    <property type="entry name" value="ATPase family, AAA domain-containing 2B"/>
    <property type="match status" value="1"/>
</dbReference>